<evidence type="ECO:0000313" key="1">
    <source>
        <dbReference type="EMBL" id="KAK1408203.1"/>
    </source>
</evidence>
<name>A0AAD8JQT2_TARER</name>
<dbReference type="EMBL" id="JAUHHV010000011">
    <property type="protein sequence ID" value="KAK1408203.1"/>
    <property type="molecule type" value="Genomic_DNA"/>
</dbReference>
<reference evidence="1" key="1">
    <citation type="journal article" date="2023" name="bioRxiv">
        <title>Improved chromosome-level genome assembly for marigold (Tagetes erecta).</title>
        <authorList>
            <person name="Jiang F."/>
            <person name="Yuan L."/>
            <person name="Wang S."/>
            <person name="Wang H."/>
            <person name="Xu D."/>
            <person name="Wang A."/>
            <person name="Fan W."/>
        </authorList>
    </citation>
    <scope>NUCLEOTIDE SEQUENCE</scope>
    <source>
        <strain evidence="1">WSJ</strain>
        <tissue evidence="1">Leaf</tissue>
    </source>
</reference>
<comment type="caution">
    <text evidence="1">The sequence shown here is derived from an EMBL/GenBank/DDBJ whole genome shotgun (WGS) entry which is preliminary data.</text>
</comment>
<keyword evidence="2" id="KW-1185">Reference proteome</keyword>
<dbReference type="Proteomes" id="UP001229421">
    <property type="component" value="Unassembled WGS sequence"/>
</dbReference>
<accession>A0AAD8JQT2</accession>
<dbReference type="AlphaFoldDB" id="A0AAD8JQT2"/>
<protein>
    <submittedName>
        <fullName evidence="1">Uncharacterized protein</fullName>
    </submittedName>
</protein>
<evidence type="ECO:0000313" key="2">
    <source>
        <dbReference type="Proteomes" id="UP001229421"/>
    </source>
</evidence>
<organism evidence="1 2">
    <name type="scientific">Tagetes erecta</name>
    <name type="common">African marigold</name>
    <dbReference type="NCBI Taxonomy" id="13708"/>
    <lineage>
        <taxon>Eukaryota</taxon>
        <taxon>Viridiplantae</taxon>
        <taxon>Streptophyta</taxon>
        <taxon>Embryophyta</taxon>
        <taxon>Tracheophyta</taxon>
        <taxon>Spermatophyta</taxon>
        <taxon>Magnoliopsida</taxon>
        <taxon>eudicotyledons</taxon>
        <taxon>Gunneridae</taxon>
        <taxon>Pentapetalae</taxon>
        <taxon>asterids</taxon>
        <taxon>campanulids</taxon>
        <taxon>Asterales</taxon>
        <taxon>Asteraceae</taxon>
        <taxon>Asteroideae</taxon>
        <taxon>Heliantheae alliance</taxon>
        <taxon>Tageteae</taxon>
        <taxon>Tagetes</taxon>
    </lineage>
</organism>
<sequence length="67" mass="7661">MMNTISDDDDNNINLKLLPDLHPYSDKKVKAHEDEEEVAHGVDQLEELNVDVNFVAIDVNDQLEELN</sequence>
<gene>
    <name evidence="1" type="ORF">QVD17_39838</name>
</gene>
<proteinExistence type="predicted"/>